<protein>
    <submittedName>
        <fullName evidence="2">Uncharacterized protein</fullName>
    </submittedName>
</protein>
<keyword evidence="3" id="KW-1185">Reference proteome</keyword>
<keyword evidence="1" id="KW-1133">Transmembrane helix</keyword>
<keyword evidence="1" id="KW-0812">Transmembrane</keyword>
<evidence type="ECO:0000313" key="3">
    <source>
        <dbReference type="Proteomes" id="UP001138768"/>
    </source>
</evidence>
<sequence>MTTMSIWSRLSNFFRPLALVILLFAALFFIYFALSPTIELLPGGMDLLVGLLFALFILILLISLSSQHRRR</sequence>
<name>A0A9X0WBW1_9GAMM</name>
<evidence type="ECO:0000313" key="2">
    <source>
        <dbReference type="EMBL" id="MBK1620557.1"/>
    </source>
</evidence>
<feature type="transmembrane region" description="Helical" evidence="1">
    <location>
        <begin position="12"/>
        <end position="34"/>
    </location>
</feature>
<organism evidence="2 3">
    <name type="scientific">Lamprobacter modestohalophilus</name>
    <dbReference type="NCBI Taxonomy" id="1064514"/>
    <lineage>
        <taxon>Bacteria</taxon>
        <taxon>Pseudomonadati</taxon>
        <taxon>Pseudomonadota</taxon>
        <taxon>Gammaproteobacteria</taxon>
        <taxon>Chromatiales</taxon>
        <taxon>Chromatiaceae</taxon>
        <taxon>Lamprobacter</taxon>
    </lineage>
</organism>
<comment type="caution">
    <text evidence="2">The sequence shown here is derived from an EMBL/GenBank/DDBJ whole genome shotgun (WGS) entry which is preliminary data.</text>
</comment>
<dbReference type="Proteomes" id="UP001138768">
    <property type="component" value="Unassembled WGS sequence"/>
</dbReference>
<dbReference type="AlphaFoldDB" id="A0A9X0WBW1"/>
<feature type="transmembrane region" description="Helical" evidence="1">
    <location>
        <begin position="40"/>
        <end position="64"/>
    </location>
</feature>
<dbReference type="EMBL" id="NRRY01000042">
    <property type="protein sequence ID" value="MBK1620557.1"/>
    <property type="molecule type" value="Genomic_DNA"/>
</dbReference>
<evidence type="ECO:0000256" key="1">
    <source>
        <dbReference type="SAM" id="Phobius"/>
    </source>
</evidence>
<accession>A0A9X0WBW1</accession>
<keyword evidence="1" id="KW-0472">Membrane</keyword>
<proteinExistence type="predicted"/>
<reference evidence="2 3" key="1">
    <citation type="journal article" date="2020" name="Microorganisms">
        <title>Osmotic Adaptation and Compatible Solute Biosynthesis of Phototrophic Bacteria as Revealed from Genome Analyses.</title>
        <authorList>
            <person name="Imhoff J.F."/>
            <person name="Rahn T."/>
            <person name="Kunzel S."/>
            <person name="Keller A."/>
            <person name="Neulinger S.C."/>
        </authorList>
    </citation>
    <scope>NUCLEOTIDE SEQUENCE [LARGE SCALE GENOMIC DNA]</scope>
    <source>
        <strain evidence="2 3">DSM 25653</strain>
    </source>
</reference>
<gene>
    <name evidence="2" type="ORF">CKO42_19410</name>
</gene>